<feature type="transmembrane region" description="Helical" evidence="1">
    <location>
        <begin position="179"/>
        <end position="201"/>
    </location>
</feature>
<keyword evidence="1" id="KW-1133">Transmembrane helix</keyword>
<evidence type="ECO:0000256" key="1">
    <source>
        <dbReference type="SAM" id="Phobius"/>
    </source>
</evidence>
<feature type="transmembrane region" description="Helical" evidence="1">
    <location>
        <begin position="149"/>
        <end position="170"/>
    </location>
</feature>
<reference evidence="2 3" key="1">
    <citation type="submission" date="2020-08" db="EMBL/GenBank/DDBJ databases">
        <title>Genomic Encyclopedia of Type Strains, Phase IV (KMG-V): Genome sequencing to study the core and pangenomes of soil and plant-associated prokaryotes.</title>
        <authorList>
            <person name="Whitman W."/>
        </authorList>
    </citation>
    <scope>NUCLEOTIDE SEQUENCE [LARGE SCALE GENOMIC DNA]</scope>
    <source>
        <strain evidence="2 3">S3M1</strain>
    </source>
</reference>
<dbReference type="EMBL" id="JACHCE010000001">
    <property type="protein sequence ID" value="MBB5634750.1"/>
    <property type="molecule type" value="Genomic_DNA"/>
</dbReference>
<organism evidence="2 3">
    <name type="scientific">Pedobacter cryoconitis</name>
    <dbReference type="NCBI Taxonomy" id="188932"/>
    <lineage>
        <taxon>Bacteria</taxon>
        <taxon>Pseudomonadati</taxon>
        <taxon>Bacteroidota</taxon>
        <taxon>Sphingobacteriia</taxon>
        <taxon>Sphingobacteriales</taxon>
        <taxon>Sphingobacteriaceae</taxon>
        <taxon>Pedobacter</taxon>
    </lineage>
</organism>
<dbReference type="AlphaFoldDB" id="A0A7W9DYP6"/>
<comment type="caution">
    <text evidence="2">The sequence shown here is derived from an EMBL/GenBank/DDBJ whole genome shotgun (WGS) entry which is preliminary data.</text>
</comment>
<dbReference type="Proteomes" id="UP000537204">
    <property type="component" value="Unassembled WGS sequence"/>
</dbReference>
<evidence type="ECO:0000313" key="3">
    <source>
        <dbReference type="Proteomes" id="UP000537204"/>
    </source>
</evidence>
<keyword evidence="1" id="KW-0812">Transmembrane</keyword>
<proteinExistence type="predicted"/>
<keyword evidence="1" id="KW-0472">Membrane</keyword>
<name>A0A7W9DYP6_9SPHI</name>
<feature type="transmembrane region" description="Helical" evidence="1">
    <location>
        <begin position="25"/>
        <end position="46"/>
    </location>
</feature>
<protein>
    <submittedName>
        <fullName evidence="2">Magnesium-transporting ATPase (P-type)</fullName>
    </submittedName>
</protein>
<feature type="transmembrane region" description="Helical" evidence="1">
    <location>
        <begin position="234"/>
        <end position="254"/>
    </location>
</feature>
<evidence type="ECO:0000313" key="2">
    <source>
        <dbReference type="EMBL" id="MBB5634750.1"/>
    </source>
</evidence>
<accession>A0A7W9DYP6</accession>
<feature type="transmembrane region" description="Helical" evidence="1">
    <location>
        <begin position="58"/>
        <end position="79"/>
    </location>
</feature>
<sequence length="261" mass="29584">MNNIFNLQRFFKLFNKHTTEHYKSYLISTAVFIGILSLMMGCTAYLSGGQLGTNAQFGYFYIFLFLSGAVFTSIIFAGLGDKKKSIPALTLPVSHFERFLVGWVYSYLIFQVIFIICFFTVDLIIINIGNLNPDVKNVLINMGEHKDKLLIGFLIFALLHGATFLGAIFFEKMHFIKTAFAIFIVLIIIQLLNIPLMDFFFKNGTRVQPLFAGVSLHGPGKDEHIYIGPSDHSYTIVITMIFVVTLVLWAASFFKLKEKQV</sequence>
<dbReference type="RefSeq" id="WP_183878817.1">
    <property type="nucleotide sequence ID" value="NZ_JACHCE010000001.1"/>
</dbReference>
<feature type="transmembrane region" description="Helical" evidence="1">
    <location>
        <begin position="100"/>
        <end position="129"/>
    </location>
</feature>
<gene>
    <name evidence="2" type="ORF">HDE68_000635</name>
</gene>